<accession>A0A9Q0MCH1</accession>
<dbReference type="GO" id="GO:0007283">
    <property type="term" value="P:spermatogenesis"/>
    <property type="evidence" value="ECO:0007669"/>
    <property type="project" value="TreeGrafter"/>
</dbReference>
<keyword evidence="4" id="KW-0963">Cytoplasm</keyword>
<sequence length="287" mass="32959">MSSSSSSSKNLTPIYFFIKDILNETESNQEDSKSLREIAKERWETLNMDEMKVFERLIPKNIPTITTSITLVNDDQRILEQKFSVSLLRTSFFIASSHTYTPSPMVTPAEIGIVKFSFINGITDSLTSLMEPGLIPINVKSYALQMESEHRILHFGLCYPRKDLLIKSVCTLLHASNMNSNQPPLVVIHDEEYQQTFGVLKWFEFYSGTDFQQQLNLIKLSSLLNYIGKKQEPLLKYGQFKNLCSHHSKINWPNCAGSKTFDYAYQIAHRYCPQFKIPLISGLHMPK</sequence>
<evidence type="ECO:0000256" key="5">
    <source>
        <dbReference type="ARBA" id="ARBA00022782"/>
    </source>
</evidence>
<dbReference type="InterPro" id="IPR024970">
    <property type="entry name" value="Maelstrom"/>
</dbReference>
<comment type="subcellular location">
    <subcellularLocation>
        <location evidence="2">Cytoplasm</location>
    </subcellularLocation>
    <subcellularLocation>
        <location evidence="1">Nucleus</location>
    </subcellularLocation>
</comment>
<name>A0A9Q0MCH1_BLOTA</name>
<dbReference type="InterPro" id="IPR039259">
    <property type="entry name" value="Protein_maelstrom"/>
</dbReference>
<keyword evidence="8" id="KW-0539">Nucleus</keyword>
<dbReference type="Pfam" id="PF13017">
    <property type="entry name" value="Maelstrom"/>
    <property type="match status" value="1"/>
</dbReference>
<feature type="domain" description="Maelstrom" evidence="9">
    <location>
        <begin position="105"/>
        <end position="224"/>
    </location>
</feature>
<comment type="similarity">
    <text evidence="3">Belongs to the maelstrom family.</text>
</comment>
<dbReference type="GO" id="GO:0034587">
    <property type="term" value="P:piRNA processing"/>
    <property type="evidence" value="ECO:0007669"/>
    <property type="project" value="TreeGrafter"/>
</dbReference>
<dbReference type="GO" id="GO:0005634">
    <property type="term" value="C:nucleus"/>
    <property type="evidence" value="ECO:0007669"/>
    <property type="project" value="UniProtKB-SubCell"/>
</dbReference>
<evidence type="ECO:0000256" key="1">
    <source>
        <dbReference type="ARBA" id="ARBA00004123"/>
    </source>
</evidence>
<dbReference type="PANTHER" id="PTHR21358">
    <property type="entry name" value="PROTEIN MAELSTROM HOMOLOG"/>
    <property type="match status" value="1"/>
</dbReference>
<evidence type="ECO:0000313" key="11">
    <source>
        <dbReference type="Proteomes" id="UP001142055"/>
    </source>
</evidence>
<dbReference type="PANTHER" id="PTHR21358:SF4">
    <property type="entry name" value="PROTEIN MAELSTROM HOMOLOG"/>
    <property type="match status" value="1"/>
</dbReference>
<keyword evidence="5" id="KW-0221">Differentiation</keyword>
<dbReference type="GO" id="GO:0043186">
    <property type="term" value="C:P granule"/>
    <property type="evidence" value="ECO:0007669"/>
    <property type="project" value="TreeGrafter"/>
</dbReference>
<evidence type="ECO:0000313" key="10">
    <source>
        <dbReference type="EMBL" id="KAJ6223728.1"/>
    </source>
</evidence>
<dbReference type="Proteomes" id="UP001142055">
    <property type="component" value="Chromosome 1"/>
</dbReference>
<evidence type="ECO:0000256" key="3">
    <source>
        <dbReference type="ARBA" id="ARBA00007057"/>
    </source>
</evidence>
<keyword evidence="7" id="KW-0943">RNA-mediated gene silencing</keyword>
<evidence type="ECO:0000256" key="7">
    <source>
        <dbReference type="ARBA" id="ARBA00023158"/>
    </source>
</evidence>
<evidence type="ECO:0000256" key="2">
    <source>
        <dbReference type="ARBA" id="ARBA00004496"/>
    </source>
</evidence>
<dbReference type="GO" id="GO:0043565">
    <property type="term" value="F:sequence-specific DNA binding"/>
    <property type="evidence" value="ECO:0007669"/>
    <property type="project" value="TreeGrafter"/>
</dbReference>
<dbReference type="GO" id="GO:0045892">
    <property type="term" value="P:negative regulation of DNA-templated transcription"/>
    <property type="evidence" value="ECO:0007669"/>
    <property type="project" value="TreeGrafter"/>
</dbReference>
<reference evidence="10" key="1">
    <citation type="submission" date="2022-12" db="EMBL/GenBank/DDBJ databases">
        <title>Genome assemblies of Blomia tropicalis.</title>
        <authorList>
            <person name="Cui Y."/>
        </authorList>
    </citation>
    <scope>NUCLEOTIDE SEQUENCE</scope>
    <source>
        <tissue evidence="10">Adult mites</tissue>
    </source>
</reference>
<evidence type="ECO:0000256" key="4">
    <source>
        <dbReference type="ARBA" id="ARBA00022490"/>
    </source>
</evidence>
<keyword evidence="11" id="KW-1185">Reference proteome</keyword>
<organism evidence="10 11">
    <name type="scientific">Blomia tropicalis</name>
    <name type="common">Mite</name>
    <dbReference type="NCBI Taxonomy" id="40697"/>
    <lineage>
        <taxon>Eukaryota</taxon>
        <taxon>Metazoa</taxon>
        <taxon>Ecdysozoa</taxon>
        <taxon>Arthropoda</taxon>
        <taxon>Chelicerata</taxon>
        <taxon>Arachnida</taxon>
        <taxon>Acari</taxon>
        <taxon>Acariformes</taxon>
        <taxon>Sarcoptiformes</taxon>
        <taxon>Astigmata</taxon>
        <taxon>Glycyphagoidea</taxon>
        <taxon>Echimyopodidae</taxon>
        <taxon>Blomia</taxon>
    </lineage>
</organism>
<protein>
    <recommendedName>
        <fullName evidence="9">Maelstrom domain-containing protein</fullName>
    </recommendedName>
</protein>
<comment type="caution">
    <text evidence="10">The sequence shown here is derived from an EMBL/GenBank/DDBJ whole genome shotgun (WGS) entry which is preliminary data.</text>
</comment>
<evidence type="ECO:0000259" key="9">
    <source>
        <dbReference type="Pfam" id="PF13017"/>
    </source>
</evidence>
<dbReference type="EMBL" id="JAPWDV010000001">
    <property type="protein sequence ID" value="KAJ6223728.1"/>
    <property type="molecule type" value="Genomic_DNA"/>
</dbReference>
<evidence type="ECO:0000256" key="8">
    <source>
        <dbReference type="ARBA" id="ARBA00023242"/>
    </source>
</evidence>
<gene>
    <name evidence="10" type="ORF">RDWZM_002273</name>
</gene>
<keyword evidence="6" id="KW-0238">DNA-binding</keyword>
<dbReference type="GO" id="GO:0030154">
    <property type="term" value="P:cell differentiation"/>
    <property type="evidence" value="ECO:0007669"/>
    <property type="project" value="UniProtKB-KW"/>
</dbReference>
<proteinExistence type="inferred from homology"/>
<dbReference type="AlphaFoldDB" id="A0A9Q0MCH1"/>
<dbReference type="GO" id="GO:0007140">
    <property type="term" value="P:male meiotic nuclear division"/>
    <property type="evidence" value="ECO:0007669"/>
    <property type="project" value="TreeGrafter"/>
</dbReference>
<evidence type="ECO:0000256" key="6">
    <source>
        <dbReference type="ARBA" id="ARBA00023125"/>
    </source>
</evidence>
<dbReference type="GO" id="GO:0060964">
    <property type="term" value="P:regulation of miRNA-mediated gene silencing"/>
    <property type="evidence" value="ECO:0007669"/>
    <property type="project" value="InterPro"/>
</dbReference>